<sequence length="236" mass="26843">MQKLERKSYRDAVFVQDFLTRCGSGTICAQCVSQKKRNESSNVVCLFKDCKGGTKSYCPHFHRCFICDAPHSCEKLCRLSRGNGEHCIALVDAIRPNFLLLDFDRTLASTKSGGSPLPKKTARSRIKEDYMHSIDSELKIAVFAQQAFGESHVVTRNSHKKEIEDFLRMHGLSDLAANVHVVPKKMAKGAFIRENFLASQDKNCIFVDDDIRELSNDPWLWSSKQVHRLLFVRAFL</sequence>
<protein>
    <submittedName>
        <fullName evidence="1">Uncharacterized protein</fullName>
    </submittedName>
</protein>
<organism evidence="1">
    <name type="scientific">Proboscia inermis</name>
    <dbReference type="NCBI Taxonomy" id="420281"/>
    <lineage>
        <taxon>Eukaryota</taxon>
        <taxon>Sar</taxon>
        <taxon>Stramenopiles</taxon>
        <taxon>Ochrophyta</taxon>
        <taxon>Bacillariophyta</taxon>
        <taxon>Coscinodiscophyceae</taxon>
        <taxon>Rhizosoleniophycidae</taxon>
        <taxon>Rhizosoleniales</taxon>
        <taxon>Rhizosoleniaceae</taxon>
        <taxon>Proboscia</taxon>
    </lineage>
</organism>
<name>A0A7S0GIP6_9STRA</name>
<dbReference type="AlphaFoldDB" id="A0A7S0GIP6"/>
<evidence type="ECO:0000313" key="1">
    <source>
        <dbReference type="EMBL" id="CAD8426647.1"/>
    </source>
</evidence>
<dbReference type="EMBL" id="HBEL01049334">
    <property type="protein sequence ID" value="CAD8426647.1"/>
    <property type="molecule type" value="Transcribed_RNA"/>
</dbReference>
<proteinExistence type="predicted"/>
<gene>
    <name evidence="1" type="ORF">PINE0816_LOCUS22811</name>
</gene>
<reference evidence="1" key="1">
    <citation type="submission" date="2021-01" db="EMBL/GenBank/DDBJ databases">
        <authorList>
            <person name="Corre E."/>
            <person name="Pelletier E."/>
            <person name="Niang G."/>
            <person name="Scheremetjew M."/>
            <person name="Finn R."/>
            <person name="Kale V."/>
            <person name="Holt S."/>
            <person name="Cochrane G."/>
            <person name="Meng A."/>
            <person name="Brown T."/>
            <person name="Cohen L."/>
        </authorList>
    </citation>
    <scope>NUCLEOTIDE SEQUENCE</scope>
    <source>
        <strain evidence="1">CCAP1064/1</strain>
    </source>
</reference>
<accession>A0A7S0GIP6</accession>